<proteinExistence type="predicted"/>
<protein>
    <submittedName>
        <fullName evidence="1">Group III truncated hemoglobin</fullName>
    </submittedName>
</protein>
<dbReference type="CDD" id="cd08916">
    <property type="entry name" value="TrHb3_P"/>
    <property type="match status" value="1"/>
</dbReference>
<dbReference type="RefSeq" id="WP_213295195.1">
    <property type="nucleotide sequence ID" value="NZ_JAGYVZ010000002.1"/>
</dbReference>
<dbReference type="InterPro" id="IPR009050">
    <property type="entry name" value="Globin-like_sf"/>
</dbReference>
<comment type="caution">
    <text evidence="1">The sequence shown here is derived from an EMBL/GenBank/DDBJ whole genome shotgun (WGS) entry which is preliminary data.</text>
</comment>
<dbReference type="SUPFAM" id="SSF46458">
    <property type="entry name" value="Globin-like"/>
    <property type="match status" value="1"/>
</dbReference>
<keyword evidence="2" id="KW-1185">Reference proteome</keyword>
<dbReference type="EMBL" id="JAGYVZ010000002">
    <property type="protein sequence ID" value="MBS7229989.1"/>
    <property type="molecule type" value="Genomic_DNA"/>
</dbReference>
<sequence>MIKQIENRADISFLVHQFYAKIRADREIGFYFNTMIKDWDAHLEKLTDFWETNLFAVKKYKGNPHTVHNEVDAHFESNITAEVFGIWLNHWFQTIDEHFEGENADTLKRRARKMSTFLFMSMFEHRKKMSEASLENLN</sequence>
<organism evidence="1 2">
    <name type="scientific">Flavobacterium psychroterrae</name>
    <dbReference type="NCBI Taxonomy" id="2133767"/>
    <lineage>
        <taxon>Bacteria</taxon>
        <taxon>Pseudomonadati</taxon>
        <taxon>Bacteroidota</taxon>
        <taxon>Flavobacteriia</taxon>
        <taxon>Flavobacteriales</taxon>
        <taxon>Flavobacteriaceae</taxon>
        <taxon>Flavobacterium</taxon>
    </lineage>
</organism>
<accession>A0ABS5P6S0</accession>
<gene>
    <name evidence="1" type="ORF">KHA90_03035</name>
</gene>
<reference evidence="1 2" key="1">
    <citation type="journal article" date="2018" name="Int. J. Syst. Evol. Microbiol.">
        <title>Flavobacterium chryseum sp. nov. and Flavobacterium psychroterrae sp. nov., novel environmental bacteria isolated from Antarctica.</title>
        <authorList>
            <person name="Kralova S."/>
            <person name="Svec P."/>
            <person name="Busse H.J."/>
            <person name="Stankova E."/>
            <person name="Vaczi P."/>
            <person name="Sedlacek I."/>
        </authorList>
    </citation>
    <scope>NUCLEOTIDE SEQUENCE [LARGE SCALE GENOMIC DNA]</scope>
    <source>
        <strain evidence="1 2">CCM 8827</strain>
    </source>
</reference>
<evidence type="ECO:0000313" key="1">
    <source>
        <dbReference type="EMBL" id="MBS7229989.1"/>
    </source>
</evidence>
<evidence type="ECO:0000313" key="2">
    <source>
        <dbReference type="Proteomes" id="UP000722625"/>
    </source>
</evidence>
<dbReference type="Gene3D" id="1.10.490.10">
    <property type="entry name" value="Globins"/>
    <property type="match status" value="1"/>
</dbReference>
<dbReference type="InterPro" id="IPR012292">
    <property type="entry name" value="Globin/Proto"/>
</dbReference>
<dbReference type="Proteomes" id="UP000722625">
    <property type="component" value="Unassembled WGS sequence"/>
</dbReference>
<name>A0ABS5P6S0_9FLAO</name>